<protein>
    <submittedName>
        <fullName evidence="1">Uncharacterized protein</fullName>
    </submittedName>
</protein>
<dbReference type="RefSeq" id="WP_032431803.1">
    <property type="nucleotide sequence ID" value="NZ_BIIX01000001.1"/>
</dbReference>
<gene>
    <name evidence="1" type="ORF">NCTC13465_01696</name>
</gene>
<dbReference type="Pfam" id="PF22266">
    <property type="entry name" value="DUF6953"/>
    <property type="match status" value="1"/>
</dbReference>
<organism evidence="1 2">
    <name type="scientific">Klebsiella pneumoniae</name>
    <dbReference type="NCBI Taxonomy" id="573"/>
    <lineage>
        <taxon>Bacteria</taxon>
        <taxon>Pseudomonadati</taxon>
        <taxon>Pseudomonadota</taxon>
        <taxon>Gammaproteobacteria</taxon>
        <taxon>Enterobacterales</taxon>
        <taxon>Enterobacteriaceae</taxon>
        <taxon>Klebsiella/Raoultella group</taxon>
        <taxon>Klebsiella</taxon>
        <taxon>Klebsiella pneumoniae complex</taxon>
    </lineage>
</organism>
<dbReference type="InterPro" id="IPR054228">
    <property type="entry name" value="DUF6953"/>
</dbReference>
<sequence>MATVDDVAQWMKSELENTNWLYQETVVYKIKELFGDTFVYLNANGNLSIDKKVLAKFRKLTNDTVIWDRGEKAWRKRQGYDAPGRQQD</sequence>
<dbReference type="AlphaFoldDB" id="A0A2X3FB36"/>
<accession>A0A2X3FB36</accession>
<name>A0A2X3FB36_KLEPN</name>
<proteinExistence type="predicted"/>
<evidence type="ECO:0000313" key="1">
    <source>
        <dbReference type="EMBL" id="SQC43215.1"/>
    </source>
</evidence>
<reference evidence="1 2" key="1">
    <citation type="submission" date="2018-06" db="EMBL/GenBank/DDBJ databases">
        <authorList>
            <consortium name="Pathogen Informatics"/>
            <person name="Doyle S."/>
        </authorList>
    </citation>
    <scope>NUCLEOTIDE SEQUENCE [LARGE SCALE GENOMIC DNA]</scope>
    <source>
        <strain evidence="1 2">NCTC13465</strain>
    </source>
</reference>
<dbReference type="EMBL" id="UAWQ01000014">
    <property type="protein sequence ID" value="SQC43215.1"/>
    <property type="molecule type" value="Genomic_DNA"/>
</dbReference>
<evidence type="ECO:0000313" key="2">
    <source>
        <dbReference type="Proteomes" id="UP000251721"/>
    </source>
</evidence>
<dbReference type="Proteomes" id="UP000251721">
    <property type="component" value="Unassembled WGS sequence"/>
</dbReference>